<dbReference type="SMART" id="SM00529">
    <property type="entry name" value="HTH_DTXR"/>
    <property type="match status" value="1"/>
</dbReference>
<comment type="subunit">
    <text evidence="3">Homodimer.</text>
</comment>
<keyword evidence="5" id="KW-0963">Cytoplasm</keyword>
<dbReference type="PROSITE" id="PS50944">
    <property type="entry name" value="HTH_DTXR"/>
    <property type="match status" value="1"/>
</dbReference>
<dbReference type="AlphaFoldDB" id="A0A385SNH0"/>
<evidence type="ECO:0000256" key="6">
    <source>
        <dbReference type="ARBA" id="ARBA00022491"/>
    </source>
</evidence>
<evidence type="ECO:0000256" key="9">
    <source>
        <dbReference type="ARBA" id="ARBA00023159"/>
    </source>
</evidence>
<dbReference type="Pfam" id="PF04023">
    <property type="entry name" value="FeoA"/>
    <property type="match status" value="1"/>
</dbReference>
<dbReference type="InterPro" id="IPR036390">
    <property type="entry name" value="WH_DNA-bd_sf"/>
</dbReference>
<keyword evidence="8" id="KW-0238">DNA-binding</keyword>
<evidence type="ECO:0000256" key="4">
    <source>
        <dbReference type="ARBA" id="ARBA00022386"/>
    </source>
</evidence>
<dbReference type="InterPro" id="IPR022689">
    <property type="entry name" value="Iron_dep_repressor"/>
</dbReference>
<evidence type="ECO:0000313" key="15">
    <source>
        <dbReference type="EMBL" id="AYB32719.1"/>
    </source>
</evidence>
<dbReference type="GO" id="GO:0046983">
    <property type="term" value="F:protein dimerization activity"/>
    <property type="evidence" value="ECO:0007669"/>
    <property type="project" value="InterPro"/>
</dbReference>
<dbReference type="InterPro" id="IPR036421">
    <property type="entry name" value="Fe_dep_repressor_sf"/>
</dbReference>
<feature type="domain" description="HTH dtxR-type" evidence="14">
    <location>
        <begin position="1"/>
        <end position="63"/>
    </location>
</feature>
<keyword evidence="6" id="KW-0678">Repressor</keyword>
<dbReference type="InterPro" id="IPR050536">
    <property type="entry name" value="DtxR_MntR_Metal-Reg"/>
</dbReference>
<dbReference type="InterPro" id="IPR038157">
    <property type="entry name" value="FeoA_core_dom"/>
</dbReference>
<dbReference type="SUPFAM" id="SSF47979">
    <property type="entry name" value="Iron-dependent repressor protein, dimerization domain"/>
    <property type="match status" value="1"/>
</dbReference>
<comment type="function">
    <text evidence="12">In the presence of manganese, represses expression of mntH and mntS. Up-regulates expression of mntP.</text>
</comment>
<evidence type="ECO:0000256" key="1">
    <source>
        <dbReference type="ARBA" id="ARBA00004496"/>
    </source>
</evidence>
<dbReference type="Gene3D" id="1.10.60.10">
    <property type="entry name" value="Iron dependent repressor, metal binding and dimerisation domain"/>
    <property type="match status" value="1"/>
</dbReference>
<keyword evidence="7" id="KW-0805">Transcription regulation</keyword>
<dbReference type="OrthoDB" id="9791355at2"/>
<reference evidence="16" key="1">
    <citation type="submission" date="2018-09" db="EMBL/GenBank/DDBJ databases">
        <title>Chryseolinea sp. KIS68-18 isolated from soil.</title>
        <authorList>
            <person name="Weon H.-Y."/>
            <person name="Kwon S.-W."/>
            <person name="Lee S.A."/>
        </authorList>
    </citation>
    <scope>NUCLEOTIDE SEQUENCE [LARGE SCALE GENOMIC DNA]</scope>
    <source>
        <strain evidence="16">KIS68-18</strain>
    </source>
</reference>
<dbReference type="KEGG" id="chk:D4L85_20000"/>
<dbReference type="InterPro" id="IPR036388">
    <property type="entry name" value="WH-like_DNA-bd_sf"/>
</dbReference>
<evidence type="ECO:0000256" key="7">
    <source>
        <dbReference type="ARBA" id="ARBA00023015"/>
    </source>
</evidence>
<dbReference type="Pfam" id="PF02742">
    <property type="entry name" value="Fe_dep_repr_C"/>
    <property type="match status" value="1"/>
</dbReference>
<evidence type="ECO:0000256" key="11">
    <source>
        <dbReference type="ARBA" id="ARBA00023211"/>
    </source>
</evidence>
<dbReference type="Gene3D" id="1.10.10.10">
    <property type="entry name" value="Winged helix-like DNA-binding domain superfamily/Winged helix DNA-binding domain"/>
    <property type="match status" value="1"/>
</dbReference>
<evidence type="ECO:0000256" key="8">
    <source>
        <dbReference type="ARBA" id="ARBA00023125"/>
    </source>
</evidence>
<evidence type="ECO:0000256" key="5">
    <source>
        <dbReference type="ARBA" id="ARBA00022490"/>
    </source>
</evidence>
<gene>
    <name evidence="15" type="ORF">D4L85_20000</name>
</gene>
<proteinExistence type="inferred from homology"/>
<evidence type="ECO:0000259" key="14">
    <source>
        <dbReference type="PROSITE" id="PS50944"/>
    </source>
</evidence>
<dbReference type="EMBL" id="CP032382">
    <property type="protein sequence ID" value="AYB32719.1"/>
    <property type="molecule type" value="Genomic_DNA"/>
</dbReference>
<dbReference type="GO" id="GO:0046914">
    <property type="term" value="F:transition metal ion binding"/>
    <property type="evidence" value="ECO:0007669"/>
    <property type="project" value="InterPro"/>
</dbReference>
<keyword evidence="10" id="KW-0804">Transcription</keyword>
<name>A0A385SNH0_9BACT</name>
<dbReference type="InterPro" id="IPR007167">
    <property type="entry name" value="Fe-transptr_FeoA-like"/>
</dbReference>
<evidence type="ECO:0000256" key="13">
    <source>
        <dbReference type="ARBA" id="ARBA00032593"/>
    </source>
</evidence>
<dbReference type="Gene3D" id="2.30.30.90">
    <property type="match status" value="1"/>
</dbReference>
<dbReference type="GO" id="GO:0005737">
    <property type="term" value="C:cytoplasm"/>
    <property type="evidence" value="ECO:0007669"/>
    <property type="project" value="UniProtKB-SubCell"/>
</dbReference>
<evidence type="ECO:0000313" key="16">
    <source>
        <dbReference type="Proteomes" id="UP000266183"/>
    </source>
</evidence>
<dbReference type="InterPro" id="IPR022687">
    <property type="entry name" value="HTH_DTXR"/>
</dbReference>
<evidence type="ECO:0000256" key="3">
    <source>
        <dbReference type="ARBA" id="ARBA00011738"/>
    </source>
</evidence>
<dbReference type="InterPro" id="IPR001367">
    <property type="entry name" value="Fe_dep_repressor"/>
</dbReference>
<keyword evidence="11" id="KW-0464">Manganese</keyword>
<evidence type="ECO:0000256" key="10">
    <source>
        <dbReference type="ARBA" id="ARBA00023163"/>
    </source>
</evidence>
<protein>
    <recommendedName>
        <fullName evidence="4">Transcriptional regulator MntR</fullName>
    </recommendedName>
    <alternativeName>
        <fullName evidence="13">Manganese transport regulator</fullName>
    </alternativeName>
</protein>
<comment type="similarity">
    <text evidence="2">Belongs to the DtxR/MntR family.</text>
</comment>
<organism evidence="15 16">
    <name type="scientific">Chryseolinea soli</name>
    <dbReference type="NCBI Taxonomy" id="2321403"/>
    <lineage>
        <taxon>Bacteria</taxon>
        <taxon>Pseudomonadati</taxon>
        <taxon>Bacteroidota</taxon>
        <taxon>Cytophagia</taxon>
        <taxon>Cytophagales</taxon>
        <taxon>Fulvivirgaceae</taxon>
        <taxon>Chryseolinea</taxon>
    </lineage>
</organism>
<comment type="subcellular location">
    <subcellularLocation>
        <location evidence="1">Cytoplasm</location>
    </subcellularLocation>
</comment>
<evidence type="ECO:0000256" key="12">
    <source>
        <dbReference type="ARBA" id="ARBA00025185"/>
    </source>
</evidence>
<keyword evidence="9" id="KW-0010">Activator</keyword>
<dbReference type="Proteomes" id="UP000266183">
    <property type="component" value="Chromosome"/>
</dbReference>
<keyword evidence="16" id="KW-1185">Reference proteome</keyword>
<dbReference type="PANTHER" id="PTHR33238">
    <property type="entry name" value="IRON (METAL) DEPENDENT REPRESSOR, DTXR FAMILY"/>
    <property type="match status" value="1"/>
</dbReference>
<evidence type="ECO:0000256" key="2">
    <source>
        <dbReference type="ARBA" id="ARBA00007871"/>
    </source>
</evidence>
<dbReference type="GO" id="GO:0003677">
    <property type="term" value="F:DNA binding"/>
    <property type="evidence" value="ECO:0007669"/>
    <property type="project" value="UniProtKB-KW"/>
</dbReference>
<dbReference type="SUPFAM" id="SSF46785">
    <property type="entry name" value="Winged helix' DNA-binding domain"/>
    <property type="match status" value="1"/>
</dbReference>
<dbReference type="Pfam" id="PF01325">
    <property type="entry name" value="Fe_dep_repress"/>
    <property type="match status" value="1"/>
</dbReference>
<dbReference type="PANTHER" id="PTHR33238:SF11">
    <property type="entry name" value="TRANSCRIPTIONAL REGULATOR MNTR"/>
    <property type="match status" value="1"/>
</dbReference>
<dbReference type="GO" id="GO:0003700">
    <property type="term" value="F:DNA-binding transcription factor activity"/>
    <property type="evidence" value="ECO:0007669"/>
    <property type="project" value="InterPro"/>
</dbReference>
<accession>A0A385SNH0</accession>
<dbReference type="RefSeq" id="WP_119755969.1">
    <property type="nucleotide sequence ID" value="NZ_CP032382.1"/>
</dbReference>
<sequence length="215" mass="24184">MGSLTEENYIKSIYSLSGETGEVSFTDLARKLEVKLPTVNSMVKKLAVKKMIVYAPYKGVKLTEKGKKEALSIIRKHRLAELFLVKVMGLGWEEVHDIAEQLEHVDSPRFYDRMDELLNFPKADPHGEPIPDTDGKLPAKKHIALSEVAEGKTVKIIAVSVDEKPFLDLLNIKRIHIGDTITIQKREPFDGSLAILKAGHEIILSQQVTERLFVE</sequence>